<comment type="similarity">
    <text evidence="2">Belongs to the ABC-2 integral membrane protein family.</text>
</comment>
<dbReference type="Proteomes" id="UP000771749">
    <property type="component" value="Unassembled WGS sequence"/>
</dbReference>
<evidence type="ECO:0000256" key="1">
    <source>
        <dbReference type="ARBA" id="ARBA00004651"/>
    </source>
</evidence>
<evidence type="ECO:0000256" key="5">
    <source>
        <dbReference type="ARBA" id="ARBA00022692"/>
    </source>
</evidence>
<comment type="caution">
    <text evidence="10">The sequence shown here is derived from an EMBL/GenBank/DDBJ whole genome shotgun (WGS) entry which is preliminary data.</text>
</comment>
<dbReference type="GO" id="GO:0140359">
    <property type="term" value="F:ABC-type transporter activity"/>
    <property type="evidence" value="ECO:0007669"/>
    <property type="project" value="InterPro"/>
</dbReference>
<feature type="transmembrane region" description="Helical" evidence="8">
    <location>
        <begin position="227"/>
        <end position="248"/>
    </location>
</feature>
<dbReference type="PANTHER" id="PTHR30294">
    <property type="entry name" value="MEMBRANE COMPONENT OF ABC TRANSPORTER YHHJ-RELATED"/>
    <property type="match status" value="1"/>
</dbReference>
<feature type="domain" description="ABC transmembrane type-2" evidence="9">
    <location>
        <begin position="132"/>
        <end position="370"/>
    </location>
</feature>
<keyword evidence="5 8" id="KW-0812">Transmembrane</keyword>
<dbReference type="InterPro" id="IPR013525">
    <property type="entry name" value="ABC2_TM"/>
</dbReference>
<feature type="transmembrane region" description="Helical" evidence="8">
    <location>
        <begin position="287"/>
        <end position="307"/>
    </location>
</feature>
<protein>
    <submittedName>
        <fullName evidence="10">ABC transporter permease</fullName>
    </submittedName>
</protein>
<dbReference type="Pfam" id="PF12698">
    <property type="entry name" value="ABC2_membrane_3"/>
    <property type="match status" value="1"/>
</dbReference>
<evidence type="ECO:0000256" key="6">
    <source>
        <dbReference type="ARBA" id="ARBA00022989"/>
    </source>
</evidence>
<name>A0A940DQ88_9BACT</name>
<feature type="transmembrane region" description="Helical" evidence="8">
    <location>
        <begin position="21"/>
        <end position="40"/>
    </location>
</feature>
<feature type="transmembrane region" description="Helical" evidence="8">
    <location>
        <begin position="254"/>
        <end position="280"/>
    </location>
</feature>
<evidence type="ECO:0000259" key="9">
    <source>
        <dbReference type="PROSITE" id="PS51012"/>
    </source>
</evidence>
<dbReference type="PANTHER" id="PTHR30294:SF29">
    <property type="entry name" value="MULTIDRUG ABC TRANSPORTER PERMEASE YBHS-RELATED"/>
    <property type="match status" value="1"/>
</dbReference>
<reference evidence="10" key="2">
    <citation type="journal article" date="2021" name="PeerJ">
        <title>Extensive microbial diversity within the chicken gut microbiome revealed by metagenomics and culture.</title>
        <authorList>
            <person name="Gilroy R."/>
            <person name="Ravi A."/>
            <person name="Getino M."/>
            <person name="Pursley I."/>
            <person name="Horton D.L."/>
            <person name="Alikhan N.F."/>
            <person name="Baker D."/>
            <person name="Gharbi K."/>
            <person name="Hall N."/>
            <person name="Watson M."/>
            <person name="Adriaenssens E.M."/>
            <person name="Foster-Nyarko E."/>
            <person name="Jarju S."/>
            <person name="Secka A."/>
            <person name="Antonio M."/>
            <person name="Oren A."/>
            <person name="Chaudhuri R.R."/>
            <person name="La Ragione R."/>
            <person name="Hildebrand F."/>
            <person name="Pallen M.J."/>
        </authorList>
    </citation>
    <scope>NUCLEOTIDE SEQUENCE</scope>
    <source>
        <strain evidence="10">F1-3629</strain>
    </source>
</reference>
<dbReference type="EMBL" id="JADIMJ010000042">
    <property type="protein sequence ID" value="MBO8453632.1"/>
    <property type="molecule type" value="Genomic_DNA"/>
</dbReference>
<evidence type="ECO:0000313" key="11">
    <source>
        <dbReference type="Proteomes" id="UP000771749"/>
    </source>
</evidence>
<dbReference type="AlphaFoldDB" id="A0A940DQ88"/>
<evidence type="ECO:0000256" key="8">
    <source>
        <dbReference type="SAM" id="Phobius"/>
    </source>
</evidence>
<evidence type="ECO:0000256" key="3">
    <source>
        <dbReference type="ARBA" id="ARBA00022448"/>
    </source>
</evidence>
<feature type="transmembrane region" description="Helical" evidence="8">
    <location>
        <begin position="349"/>
        <end position="367"/>
    </location>
</feature>
<dbReference type="PROSITE" id="PS51012">
    <property type="entry name" value="ABC_TM2"/>
    <property type="match status" value="1"/>
</dbReference>
<proteinExistence type="inferred from homology"/>
<dbReference type="InterPro" id="IPR047817">
    <property type="entry name" value="ABC2_TM_bact-type"/>
</dbReference>
<keyword evidence="3" id="KW-0813">Transport</keyword>
<evidence type="ECO:0000313" key="10">
    <source>
        <dbReference type="EMBL" id="MBO8453632.1"/>
    </source>
</evidence>
<keyword evidence="6 8" id="KW-1133">Transmembrane helix</keyword>
<reference evidence="10" key="1">
    <citation type="submission" date="2020-10" db="EMBL/GenBank/DDBJ databases">
        <authorList>
            <person name="Gilroy R."/>
        </authorList>
    </citation>
    <scope>NUCLEOTIDE SEQUENCE</scope>
    <source>
        <strain evidence="10">F1-3629</strain>
    </source>
</reference>
<dbReference type="GO" id="GO:0005886">
    <property type="term" value="C:plasma membrane"/>
    <property type="evidence" value="ECO:0007669"/>
    <property type="project" value="UniProtKB-SubCell"/>
</dbReference>
<keyword evidence="4" id="KW-1003">Cell membrane</keyword>
<feature type="transmembrane region" description="Helical" evidence="8">
    <location>
        <begin position="178"/>
        <end position="200"/>
    </location>
</feature>
<evidence type="ECO:0000256" key="7">
    <source>
        <dbReference type="ARBA" id="ARBA00023136"/>
    </source>
</evidence>
<dbReference type="InterPro" id="IPR051449">
    <property type="entry name" value="ABC-2_transporter_component"/>
</dbReference>
<organism evidence="10 11">
    <name type="scientific">Candidatus Cryptobacteroides gallistercoris</name>
    <dbReference type="NCBI Taxonomy" id="2840765"/>
    <lineage>
        <taxon>Bacteria</taxon>
        <taxon>Pseudomonadati</taxon>
        <taxon>Bacteroidota</taxon>
        <taxon>Bacteroidia</taxon>
        <taxon>Bacteroidales</taxon>
        <taxon>Candidatus Cryptobacteroides</taxon>
    </lineage>
</organism>
<comment type="subcellular location">
    <subcellularLocation>
        <location evidence="1">Cell membrane</location>
        <topology evidence="1">Multi-pass membrane protein</topology>
    </subcellularLocation>
</comment>
<gene>
    <name evidence="10" type="ORF">IAC07_02765</name>
</gene>
<evidence type="ECO:0000256" key="4">
    <source>
        <dbReference type="ARBA" id="ARBA00022475"/>
    </source>
</evidence>
<keyword evidence="7 8" id="KW-0472">Membrane</keyword>
<accession>A0A940DQ88</accession>
<evidence type="ECO:0000256" key="2">
    <source>
        <dbReference type="ARBA" id="ARBA00007783"/>
    </source>
</evidence>
<sequence length="372" mass="40549">MKEFTASVVKEFRHIFRDRRTILIAMVMPVVQIILFGFAVSTEVNDVRVAVCGDLADPAVRNLVDRIDNNRYLSVSGSLSSPSEITGVFRRNEADAAVCFGRNFGENLAPSGRAQVRIIGDGSDPNTAQMITGYLKGVIQSEQTEAEVAFAGEGERKASMAPVVQLMYNPAMKSSYNFVPGVMGLILMLICTMMTSVSIVREKETGTLELLLVSPVKPLWIILSKMIPYLVLSAVNFATILLLSHYVMEVPINGSLLLLCFAALVFVVTSLALGLLISVISPNQRTALLICGMGLTMPTMIFSGIIFPCESMPEVLQWFSDIIPAKWFIIIVKKVMIQGTGLVSAAKEMTILAGMAALLLAVSIKSFRTRLQ</sequence>